<dbReference type="Proteomes" id="UP000041827">
    <property type="component" value="Unassembled WGS sequence"/>
</dbReference>
<dbReference type="RefSeq" id="WP_000808579.1">
    <property type="nucleotide sequence ID" value="NZ_JACSYX010000007.1"/>
</dbReference>
<accession>A0A0T8U7Y2</accession>
<dbReference type="AlphaFoldDB" id="A0A0T8U7Y2"/>
<gene>
    <name evidence="1" type="ORF">ERS021757_00980</name>
</gene>
<sequence>MKQFKILSDKYLESITGSGGNSGPGVYCVDVKGRAKCSINHGEFWGYTGSVIVNGWINYGPWAPRPGFGVIIP</sequence>
<evidence type="ECO:0000313" key="2">
    <source>
        <dbReference type="Proteomes" id="UP000041827"/>
    </source>
</evidence>
<proteinExistence type="predicted"/>
<reference evidence="2" key="1">
    <citation type="submission" date="2015-03" db="EMBL/GenBank/DDBJ databases">
        <authorList>
            <consortium name="Pathogen Informatics"/>
        </authorList>
    </citation>
    <scope>NUCLEOTIDE SEQUENCE [LARGE SCALE GENOMIC DNA]</scope>
    <source>
        <strain evidence="2">SMRU2248</strain>
    </source>
</reference>
<evidence type="ECO:0000313" key="1">
    <source>
        <dbReference type="EMBL" id="CKA92297.1"/>
    </source>
</evidence>
<organism evidence="1 2">
    <name type="scientific">Streptococcus pseudopneumoniae</name>
    <dbReference type="NCBI Taxonomy" id="257758"/>
    <lineage>
        <taxon>Bacteria</taxon>
        <taxon>Bacillati</taxon>
        <taxon>Bacillota</taxon>
        <taxon>Bacilli</taxon>
        <taxon>Lactobacillales</taxon>
        <taxon>Streptococcaceae</taxon>
        <taxon>Streptococcus</taxon>
    </lineage>
</organism>
<dbReference type="EMBL" id="CMJT01000007">
    <property type="protein sequence ID" value="CKA92297.1"/>
    <property type="molecule type" value="Genomic_DNA"/>
</dbReference>
<name>A0A0T8U7Y2_9STRE</name>
<dbReference type="OMA" id="GKNSAKC"/>
<protein>
    <submittedName>
        <fullName evidence="1">Bacteriocin</fullName>
    </submittedName>
</protein>